<dbReference type="InterPro" id="IPR012677">
    <property type="entry name" value="Nucleotide-bd_a/b_plait_sf"/>
</dbReference>
<dbReference type="SUPFAM" id="SSF54928">
    <property type="entry name" value="RNA-binding domain, RBD"/>
    <property type="match status" value="1"/>
</dbReference>
<dbReference type="InterPro" id="IPR007201">
    <property type="entry name" value="Mei2-like_Rrm_C"/>
</dbReference>
<protein>
    <recommendedName>
        <fullName evidence="4">RRM domain-containing protein</fullName>
    </recommendedName>
</protein>
<keyword evidence="1 2" id="KW-0694">RNA-binding</keyword>
<feature type="compositionally biased region" description="Polar residues" evidence="3">
    <location>
        <begin position="360"/>
        <end position="369"/>
    </location>
</feature>
<dbReference type="Proteomes" id="UP000054321">
    <property type="component" value="Unassembled WGS sequence"/>
</dbReference>
<dbReference type="InterPro" id="IPR034862">
    <property type="entry name" value="Fungal_Mei2-like_RRM3"/>
</dbReference>
<dbReference type="Gene3D" id="3.30.70.330">
    <property type="match status" value="1"/>
</dbReference>
<feature type="region of interest" description="Disordered" evidence="3">
    <location>
        <begin position="1"/>
        <end position="36"/>
    </location>
</feature>
<keyword evidence="6" id="KW-1185">Reference proteome</keyword>
<feature type="region of interest" description="Disordered" evidence="3">
    <location>
        <begin position="360"/>
        <end position="387"/>
    </location>
</feature>
<evidence type="ECO:0000313" key="5">
    <source>
        <dbReference type="EMBL" id="KIN06177.1"/>
    </source>
</evidence>
<name>A0A0C3HVD5_OIDMZ</name>
<evidence type="ECO:0000256" key="3">
    <source>
        <dbReference type="SAM" id="MobiDB-lite"/>
    </source>
</evidence>
<dbReference type="CDD" id="cd12532">
    <property type="entry name" value="RRM3_MEI2_fungi"/>
    <property type="match status" value="1"/>
</dbReference>
<dbReference type="OrthoDB" id="417481at2759"/>
<feature type="compositionally biased region" description="Basic and acidic residues" evidence="3">
    <location>
        <begin position="696"/>
        <end position="708"/>
    </location>
</feature>
<proteinExistence type="predicted"/>
<feature type="region of interest" description="Disordered" evidence="3">
    <location>
        <begin position="690"/>
        <end position="720"/>
    </location>
</feature>
<dbReference type="HOGENOM" id="CLU_019467_0_0_1"/>
<reference evidence="5 6" key="1">
    <citation type="submission" date="2014-04" db="EMBL/GenBank/DDBJ databases">
        <authorList>
            <consortium name="DOE Joint Genome Institute"/>
            <person name="Kuo A."/>
            <person name="Martino E."/>
            <person name="Perotto S."/>
            <person name="Kohler A."/>
            <person name="Nagy L.G."/>
            <person name="Floudas D."/>
            <person name="Copeland A."/>
            <person name="Barry K.W."/>
            <person name="Cichocki N."/>
            <person name="Veneault-Fourrey C."/>
            <person name="LaButti K."/>
            <person name="Lindquist E.A."/>
            <person name="Lipzen A."/>
            <person name="Lundell T."/>
            <person name="Morin E."/>
            <person name="Murat C."/>
            <person name="Sun H."/>
            <person name="Tunlid A."/>
            <person name="Henrissat B."/>
            <person name="Grigoriev I.V."/>
            <person name="Hibbett D.S."/>
            <person name="Martin F."/>
            <person name="Nordberg H.P."/>
            <person name="Cantor M.N."/>
            <person name="Hua S.X."/>
        </authorList>
    </citation>
    <scope>NUCLEOTIDE SEQUENCE [LARGE SCALE GENOMIC DNA]</scope>
    <source>
        <strain evidence="5 6">Zn</strain>
    </source>
</reference>
<dbReference type="AlphaFoldDB" id="A0A0C3HVD5"/>
<feature type="region of interest" description="Disordered" evidence="3">
    <location>
        <begin position="50"/>
        <end position="70"/>
    </location>
</feature>
<dbReference type="InterPro" id="IPR035979">
    <property type="entry name" value="RBD_domain_sf"/>
</dbReference>
<dbReference type="InParanoid" id="A0A0C3HVD5"/>
<dbReference type="STRING" id="913774.A0A0C3HVD5"/>
<organism evidence="5 6">
    <name type="scientific">Oidiodendron maius (strain Zn)</name>
    <dbReference type="NCBI Taxonomy" id="913774"/>
    <lineage>
        <taxon>Eukaryota</taxon>
        <taxon>Fungi</taxon>
        <taxon>Dikarya</taxon>
        <taxon>Ascomycota</taxon>
        <taxon>Pezizomycotina</taxon>
        <taxon>Leotiomycetes</taxon>
        <taxon>Leotiomycetes incertae sedis</taxon>
        <taxon>Myxotrichaceae</taxon>
        <taxon>Oidiodendron</taxon>
    </lineage>
</organism>
<dbReference type="EMBL" id="KN832871">
    <property type="protein sequence ID" value="KIN06177.1"/>
    <property type="molecule type" value="Genomic_DNA"/>
</dbReference>
<accession>A0A0C3HVD5</accession>
<dbReference type="Pfam" id="PF04059">
    <property type="entry name" value="RRM_2"/>
    <property type="match status" value="1"/>
</dbReference>
<evidence type="ECO:0000259" key="4">
    <source>
        <dbReference type="PROSITE" id="PS50102"/>
    </source>
</evidence>
<feature type="domain" description="RRM" evidence="4">
    <location>
        <begin position="535"/>
        <end position="619"/>
    </location>
</feature>
<evidence type="ECO:0000256" key="1">
    <source>
        <dbReference type="ARBA" id="ARBA00022884"/>
    </source>
</evidence>
<dbReference type="GO" id="GO:0003723">
    <property type="term" value="F:RNA binding"/>
    <property type="evidence" value="ECO:0007669"/>
    <property type="project" value="UniProtKB-UniRule"/>
</dbReference>
<evidence type="ECO:0000313" key="6">
    <source>
        <dbReference type="Proteomes" id="UP000054321"/>
    </source>
</evidence>
<evidence type="ECO:0000256" key="2">
    <source>
        <dbReference type="PROSITE-ProRule" id="PRU00176"/>
    </source>
</evidence>
<feature type="compositionally biased region" description="Polar residues" evidence="3">
    <location>
        <begin position="51"/>
        <end position="67"/>
    </location>
</feature>
<dbReference type="InterPro" id="IPR000504">
    <property type="entry name" value="RRM_dom"/>
</dbReference>
<gene>
    <name evidence="5" type="ORF">OIDMADRAFT_24510</name>
</gene>
<dbReference type="PROSITE" id="PS50102">
    <property type="entry name" value="RRM"/>
    <property type="match status" value="1"/>
</dbReference>
<sequence>MSSYDDTAFHPSPASSSGVVDSGGGTSHTSPTAFSPEDVRAMKAAAINLSGRPTGSGQQDPFMSSGAQTGGRLSAKASAFKPSFEIISSTPDKSIAIESSLNHKAPKPPNQVVKNITGPHSLSSAPTLHNVNSTHFGAFTTDTTTSRVLKVTGRNAVATFLPFVEASKRKLRERGVAKRGSERPEQLGNSYYLRLANIHDATELYSAIKMDNPGLIVEYVSPVTFGELFSPGRYSIHEGQVLLTMNYPSESQFDEKLLEDSLIQMLEGEGKLCAWHKVASTEDNTFHMLAEFEDASCASEVVSHGRKVNNDAKLQNVTLSIDLFRPDLAERIIFQQIYNPTTPTRYPEEDTDLHNAFSNMSLGNFTHSPESPGKNHAGTSPNASSLPYVPNPSRYPLPNGHSFILGGVDSLYMSPAINSFHHGYAPRIEGQLGLGESVVHTLKGHNTSPQDGFRPRGFESVTGFQHSNMNNEIEHYDQRLHHQTLELSHYSLPAGRRQFVSRGTHIRSRQHTSPANSHHNHVDIAKIRQGIDVRTTVMLRNIPNKVDQAMLKEIMDESSFGRYDFMYLRIDFSNNCNVGYAFINFTDPLDIIDFVVARSNQKWHRFKSDKVAEVSYATIQGKDCLVQKFRNSSVMLEPPHYRPKTGNYQLFKTIHDQFGRAGEEEDFPESDNASKLKRSCENAEHVGLFAPSAGQHLRDEQRRRRSQYDRGTSLAEREENGFDDHFYHQFGFPPY</sequence>
<reference evidence="6" key="2">
    <citation type="submission" date="2015-01" db="EMBL/GenBank/DDBJ databases">
        <title>Evolutionary Origins and Diversification of the Mycorrhizal Mutualists.</title>
        <authorList>
            <consortium name="DOE Joint Genome Institute"/>
            <consortium name="Mycorrhizal Genomics Consortium"/>
            <person name="Kohler A."/>
            <person name="Kuo A."/>
            <person name="Nagy L.G."/>
            <person name="Floudas D."/>
            <person name="Copeland A."/>
            <person name="Barry K.W."/>
            <person name="Cichocki N."/>
            <person name="Veneault-Fourrey C."/>
            <person name="LaButti K."/>
            <person name="Lindquist E.A."/>
            <person name="Lipzen A."/>
            <person name="Lundell T."/>
            <person name="Morin E."/>
            <person name="Murat C."/>
            <person name="Riley R."/>
            <person name="Ohm R."/>
            <person name="Sun H."/>
            <person name="Tunlid A."/>
            <person name="Henrissat B."/>
            <person name="Grigoriev I.V."/>
            <person name="Hibbett D.S."/>
            <person name="Martin F."/>
        </authorList>
    </citation>
    <scope>NUCLEOTIDE SEQUENCE [LARGE SCALE GENOMIC DNA]</scope>
    <source>
        <strain evidence="6">Zn</strain>
    </source>
</reference>
<dbReference type="PANTHER" id="PTHR23189">
    <property type="entry name" value="RNA RECOGNITION MOTIF-CONTAINING"/>
    <property type="match status" value="1"/>
</dbReference>